<accession>A0A842HSY3</accession>
<reference evidence="6 7" key="1">
    <citation type="submission" date="2020-08" db="EMBL/GenBank/DDBJ databases">
        <title>Draft genome sequence of Parasphingopyxis sp. GrpM-11.</title>
        <authorList>
            <person name="Oh J."/>
            <person name="Roh D.-H."/>
        </authorList>
    </citation>
    <scope>NUCLEOTIDE SEQUENCE [LARGE SCALE GENOMIC DNA]</scope>
    <source>
        <strain evidence="6 7">GrpM-11</strain>
    </source>
</reference>
<evidence type="ECO:0000313" key="7">
    <source>
        <dbReference type="Proteomes" id="UP000564378"/>
    </source>
</evidence>
<keyword evidence="3" id="KW-0804">Transcription</keyword>
<dbReference type="PANTHER" id="PTHR42756:SF1">
    <property type="entry name" value="TRANSCRIPTIONAL REPRESSOR OF EMRAB OPERON"/>
    <property type="match status" value="1"/>
</dbReference>
<dbReference type="InterPro" id="IPR036388">
    <property type="entry name" value="WH-like_DNA-bd_sf"/>
</dbReference>
<evidence type="ECO:0000259" key="5">
    <source>
        <dbReference type="PROSITE" id="PS50995"/>
    </source>
</evidence>
<evidence type="ECO:0000313" key="6">
    <source>
        <dbReference type="EMBL" id="MBC2776055.1"/>
    </source>
</evidence>
<dbReference type="PRINTS" id="PR00598">
    <property type="entry name" value="HTHMARR"/>
</dbReference>
<sequence>MTKQRSGWPRPGRAGGNDPDRPRLPRVLESSEKDIQAQREFAWRLIALARRWTARLDERLAENGLTSARWQALFWISEQDGTVTQQQIADRIGVASSTMVRTIDGLEQHGLVKRAGSKEDKRANTLSITPAAAAILDDIREGADAVRKEVLGEIHPAEIAMCDMVTEKMLTNLLAAKNGAKDAGD</sequence>
<dbReference type="InterPro" id="IPR036390">
    <property type="entry name" value="WH_DNA-bd_sf"/>
</dbReference>
<dbReference type="GO" id="GO:0003700">
    <property type="term" value="F:DNA-binding transcription factor activity"/>
    <property type="evidence" value="ECO:0007669"/>
    <property type="project" value="InterPro"/>
</dbReference>
<dbReference type="PANTHER" id="PTHR42756">
    <property type="entry name" value="TRANSCRIPTIONAL REGULATOR, MARR"/>
    <property type="match status" value="1"/>
</dbReference>
<dbReference type="Pfam" id="PF12802">
    <property type="entry name" value="MarR_2"/>
    <property type="match status" value="1"/>
</dbReference>
<dbReference type="RefSeq" id="WP_185799375.1">
    <property type="nucleotide sequence ID" value="NZ_JACJVJ010000001.1"/>
</dbReference>
<dbReference type="GO" id="GO:0003677">
    <property type="term" value="F:DNA binding"/>
    <property type="evidence" value="ECO:0007669"/>
    <property type="project" value="UniProtKB-KW"/>
</dbReference>
<organism evidence="6 7">
    <name type="scientific">Parasphingopyxis marina</name>
    <dbReference type="NCBI Taxonomy" id="2761622"/>
    <lineage>
        <taxon>Bacteria</taxon>
        <taxon>Pseudomonadati</taxon>
        <taxon>Pseudomonadota</taxon>
        <taxon>Alphaproteobacteria</taxon>
        <taxon>Sphingomonadales</taxon>
        <taxon>Sphingomonadaceae</taxon>
        <taxon>Parasphingopyxis</taxon>
    </lineage>
</organism>
<keyword evidence="7" id="KW-1185">Reference proteome</keyword>
<dbReference type="PROSITE" id="PS01117">
    <property type="entry name" value="HTH_MARR_1"/>
    <property type="match status" value="1"/>
</dbReference>
<keyword evidence="1" id="KW-0805">Transcription regulation</keyword>
<protein>
    <submittedName>
        <fullName evidence="6">MarR family transcriptional regulator</fullName>
    </submittedName>
</protein>
<dbReference type="Gene3D" id="1.10.10.10">
    <property type="entry name" value="Winged helix-like DNA-binding domain superfamily/Winged helix DNA-binding domain"/>
    <property type="match status" value="1"/>
</dbReference>
<dbReference type="InterPro" id="IPR023187">
    <property type="entry name" value="Tscrpt_reg_MarR-type_CS"/>
</dbReference>
<dbReference type="InterPro" id="IPR000835">
    <property type="entry name" value="HTH_MarR-typ"/>
</dbReference>
<dbReference type="SMART" id="SM00347">
    <property type="entry name" value="HTH_MARR"/>
    <property type="match status" value="1"/>
</dbReference>
<dbReference type="Proteomes" id="UP000564378">
    <property type="component" value="Unassembled WGS sequence"/>
</dbReference>
<evidence type="ECO:0000256" key="2">
    <source>
        <dbReference type="ARBA" id="ARBA00023125"/>
    </source>
</evidence>
<evidence type="ECO:0000256" key="1">
    <source>
        <dbReference type="ARBA" id="ARBA00023015"/>
    </source>
</evidence>
<feature type="region of interest" description="Disordered" evidence="4">
    <location>
        <begin position="1"/>
        <end position="25"/>
    </location>
</feature>
<comment type="caution">
    <text evidence="6">The sequence shown here is derived from an EMBL/GenBank/DDBJ whole genome shotgun (WGS) entry which is preliminary data.</text>
</comment>
<dbReference type="AlphaFoldDB" id="A0A842HSY3"/>
<keyword evidence="2" id="KW-0238">DNA-binding</keyword>
<dbReference type="PROSITE" id="PS50995">
    <property type="entry name" value="HTH_MARR_2"/>
    <property type="match status" value="1"/>
</dbReference>
<gene>
    <name evidence="6" type="ORF">H6P80_00315</name>
</gene>
<evidence type="ECO:0000256" key="4">
    <source>
        <dbReference type="SAM" id="MobiDB-lite"/>
    </source>
</evidence>
<dbReference type="EMBL" id="JACJVJ010000001">
    <property type="protein sequence ID" value="MBC2776055.1"/>
    <property type="molecule type" value="Genomic_DNA"/>
</dbReference>
<feature type="domain" description="HTH marR-type" evidence="5">
    <location>
        <begin position="38"/>
        <end position="171"/>
    </location>
</feature>
<evidence type="ECO:0000256" key="3">
    <source>
        <dbReference type="ARBA" id="ARBA00023163"/>
    </source>
</evidence>
<proteinExistence type="predicted"/>
<dbReference type="SUPFAM" id="SSF46785">
    <property type="entry name" value="Winged helix' DNA-binding domain"/>
    <property type="match status" value="1"/>
</dbReference>
<name>A0A842HSY3_9SPHN</name>